<protein>
    <recommendedName>
        <fullName evidence="1">UspA domain-containing protein</fullName>
    </recommendedName>
</protein>
<keyword evidence="3" id="KW-1185">Reference proteome</keyword>
<dbReference type="InterPro" id="IPR014729">
    <property type="entry name" value="Rossmann-like_a/b/a_fold"/>
</dbReference>
<dbReference type="PANTHER" id="PTHR46553">
    <property type="entry name" value="ADENINE NUCLEOTIDE ALPHA HYDROLASES-LIKE SUPERFAMILY PROTEIN"/>
    <property type="match status" value="1"/>
</dbReference>
<reference evidence="2 3" key="1">
    <citation type="submission" date="2021-07" db="EMBL/GenBank/DDBJ databases">
        <title>The Aristolochia fimbriata genome: insights into angiosperm evolution, floral development and chemical biosynthesis.</title>
        <authorList>
            <person name="Jiao Y."/>
        </authorList>
    </citation>
    <scope>NUCLEOTIDE SEQUENCE [LARGE SCALE GENOMIC DNA]</scope>
    <source>
        <strain evidence="2">IBCAS-2021</strain>
        <tissue evidence="2">Leaf</tissue>
    </source>
</reference>
<dbReference type="InterPro" id="IPR006016">
    <property type="entry name" value="UspA"/>
</dbReference>
<dbReference type="Gene3D" id="3.40.50.620">
    <property type="entry name" value="HUPs"/>
    <property type="match status" value="1"/>
</dbReference>
<dbReference type="Proteomes" id="UP000825729">
    <property type="component" value="Unassembled WGS sequence"/>
</dbReference>
<dbReference type="InterPro" id="IPR006015">
    <property type="entry name" value="Universal_stress_UspA"/>
</dbReference>
<evidence type="ECO:0000313" key="3">
    <source>
        <dbReference type="Proteomes" id="UP000825729"/>
    </source>
</evidence>
<name>A0AAV7E9F1_ARIFI</name>
<accession>A0AAV7E9F1</accession>
<feature type="domain" description="UspA" evidence="1">
    <location>
        <begin position="7"/>
        <end position="156"/>
    </location>
</feature>
<evidence type="ECO:0000313" key="2">
    <source>
        <dbReference type="EMBL" id="KAG9444117.1"/>
    </source>
</evidence>
<dbReference type="Pfam" id="PF00582">
    <property type="entry name" value="Usp"/>
    <property type="match status" value="1"/>
</dbReference>
<dbReference type="SUPFAM" id="SSF52402">
    <property type="entry name" value="Adenine nucleotide alpha hydrolases-like"/>
    <property type="match status" value="1"/>
</dbReference>
<gene>
    <name evidence="2" type="ORF">H6P81_015457</name>
</gene>
<organism evidence="2 3">
    <name type="scientific">Aristolochia fimbriata</name>
    <name type="common">White veined hardy Dutchman's pipe vine</name>
    <dbReference type="NCBI Taxonomy" id="158543"/>
    <lineage>
        <taxon>Eukaryota</taxon>
        <taxon>Viridiplantae</taxon>
        <taxon>Streptophyta</taxon>
        <taxon>Embryophyta</taxon>
        <taxon>Tracheophyta</taxon>
        <taxon>Spermatophyta</taxon>
        <taxon>Magnoliopsida</taxon>
        <taxon>Magnoliidae</taxon>
        <taxon>Piperales</taxon>
        <taxon>Aristolochiaceae</taxon>
        <taxon>Aristolochia</taxon>
    </lineage>
</organism>
<proteinExistence type="predicted"/>
<dbReference type="PANTHER" id="PTHR46553:SF3">
    <property type="entry name" value="ADENINE NUCLEOTIDE ALPHA HYDROLASES-LIKE SUPERFAMILY PROTEIN"/>
    <property type="match status" value="1"/>
</dbReference>
<dbReference type="EMBL" id="JAINDJ010000006">
    <property type="protein sequence ID" value="KAG9444117.1"/>
    <property type="molecule type" value="Genomic_DNA"/>
</dbReference>
<sequence length="166" mass="18187">MAGKSKKVIVVGVDDGAESLHSLEWALDHIVMPMNDQHYRLVMIHVKVPALYVLRLASPGIAGGDAITKVETELKKCAAVVSKSVAEACEKRSFKDFEMEVAEGDPREVLCEAVVRHKAQMLVVGSHGYGTFKRVILGSVSDYCAHHADCSVLIVKKEKSHHQHSD</sequence>
<evidence type="ECO:0000259" key="1">
    <source>
        <dbReference type="Pfam" id="PF00582"/>
    </source>
</evidence>
<dbReference type="AlphaFoldDB" id="A0AAV7E9F1"/>
<dbReference type="CDD" id="cd23659">
    <property type="entry name" value="USP_At3g01520-like"/>
    <property type="match status" value="1"/>
</dbReference>
<comment type="caution">
    <text evidence="2">The sequence shown here is derived from an EMBL/GenBank/DDBJ whole genome shotgun (WGS) entry which is preliminary data.</text>
</comment>
<dbReference type="PRINTS" id="PR01438">
    <property type="entry name" value="UNVRSLSTRESS"/>
</dbReference>